<name>A0A0G0LZW7_9BACT</name>
<accession>A0A0G0LZW7</accession>
<protein>
    <submittedName>
        <fullName evidence="1">Uncharacterized protein</fullName>
    </submittedName>
</protein>
<evidence type="ECO:0000313" key="2">
    <source>
        <dbReference type="Proteomes" id="UP000034235"/>
    </source>
</evidence>
<dbReference type="EMBL" id="LBUP01000002">
    <property type="protein sequence ID" value="KKQ66949.1"/>
    <property type="molecule type" value="Genomic_DNA"/>
</dbReference>
<sequence length="107" mass="12564">MNITLKDIQQYIVDNIQFEVNSESSDPPKATIKVTVPGVFSVKGFMLKESKFEHKKLGDFVWIQPTSVRKADGKFMEVFWFEDKKLWDIVERKIYDAFLKVTNKNNE</sequence>
<evidence type="ECO:0000313" key="1">
    <source>
        <dbReference type="EMBL" id="KKQ66949.1"/>
    </source>
</evidence>
<comment type="caution">
    <text evidence="1">The sequence shown here is derived from an EMBL/GenBank/DDBJ whole genome shotgun (WGS) entry which is preliminary data.</text>
</comment>
<reference evidence="1 2" key="1">
    <citation type="journal article" date="2015" name="Nature">
        <title>rRNA introns, odd ribosomes, and small enigmatic genomes across a large radiation of phyla.</title>
        <authorList>
            <person name="Brown C.T."/>
            <person name="Hug L.A."/>
            <person name="Thomas B.C."/>
            <person name="Sharon I."/>
            <person name="Castelle C.J."/>
            <person name="Singh A."/>
            <person name="Wilkins M.J."/>
            <person name="Williams K.H."/>
            <person name="Banfield J.F."/>
        </authorList>
    </citation>
    <scope>NUCLEOTIDE SEQUENCE [LARGE SCALE GENOMIC DNA]</scope>
</reference>
<dbReference type="Proteomes" id="UP000034235">
    <property type="component" value="Unassembled WGS sequence"/>
</dbReference>
<proteinExistence type="predicted"/>
<organism evidence="1 2">
    <name type="scientific">Candidatus Daviesbacteria bacterium GW2011_GWA2_38_24</name>
    <dbReference type="NCBI Taxonomy" id="1618422"/>
    <lineage>
        <taxon>Bacteria</taxon>
        <taxon>Candidatus Daviesiibacteriota</taxon>
    </lineage>
</organism>
<dbReference type="AlphaFoldDB" id="A0A0G0LZW7"/>
<gene>
    <name evidence="1" type="ORF">US86_C0002G0066</name>
</gene>